<dbReference type="EMBL" id="CACRSK010000001">
    <property type="protein sequence ID" value="VYS82284.1"/>
    <property type="molecule type" value="Genomic_DNA"/>
</dbReference>
<keyword evidence="1" id="KW-0472">Membrane</keyword>
<keyword evidence="1" id="KW-0812">Transmembrane</keyword>
<dbReference type="GO" id="GO:0016020">
    <property type="term" value="C:membrane"/>
    <property type="evidence" value="ECO:0007669"/>
    <property type="project" value="InterPro"/>
</dbReference>
<sequence>MHGFMAGFLFTIFSAIFWGLSSACGQYLLDIKKVSAEWLVVVRLLASGIFLFFLALKNQKRDIFLIFSDKKDFFILIFYAIFGLFLCQYTYFLSIKLSNAAIATILQYTSPAFIMIYMAVINKKFPTKLEILSLFLVMGGVFILATHLKFDFAIPKEAIVFGLISALCILVYSITPININKKYGILTTLSYGLIIGGILAALINKNWIHYGVKDIDGLFAIFGTVFFGTIISFSFYTKGLSILGPTKTSLLAAVEPVASAFFIYLFLGQRYVFLDYIGFIMILSCTILLARRK</sequence>
<evidence type="ECO:0000256" key="1">
    <source>
        <dbReference type="SAM" id="Phobius"/>
    </source>
</evidence>
<reference evidence="3" key="1">
    <citation type="submission" date="2019-11" db="EMBL/GenBank/DDBJ databases">
        <authorList>
            <person name="Feng L."/>
        </authorList>
    </citation>
    <scope>NUCLEOTIDE SEQUENCE</scope>
    <source>
        <strain evidence="3">CUreolyticusLFYP111</strain>
    </source>
</reference>
<gene>
    <name evidence="3" type="primary">yicL</name>
    <name evidence="3" type="ORF">CULFYP111_00524</name>
</gene>
<accession>A0A6N2RNS9</accession>
<organism evidence="3">
    <name type="scientific">Campylobacter ureolyticus</name>
    <dbReference type="NCBI Taxonomy" id="827"/>
    <lineage>
        <taxon>Bacteria</taxon>
        <taxon>Pseudomonadati</taxon>
        <taxon>Campylobacterota</taxon>
        <taxon>Epsilonproteobacteria</taxon>
        <taxon>Campylobacterales</taxon>
        <taxon>Campylobacteraceae</taxon>
        <taxon>Campylobacter</taxon>
    </lineage>
</organism>
<feature type="transmembrane region" description="Helical" evidence="1">
    <location>
        <begin position="215"/>
        <end position="236"/>
    </location>
</feature>
<dbReference type="PANTHER" id="PTHR22911">
    <property type="entry name" value="ACYL-MALONYL CONDENSING ENZYME-RELATED"/>
    <property type="match status" value="1"/>
</dbReference>
<protein>
    <submittedName>
        <fullName evidence="3">Putative inner membrane transporter YicL</fullName>
    </submittedName>
</protein>
<feature type="transmembrane region" description="Helical" evidence="1">
    <location>
        <begin position="248"/>
        <end position="267"/>
    </location>
</feature>
<dbReference type="InterPro" id="IPR000620">
    <property type="entry name" value="EamA_dom"/>
</dbReference>
<dbReference type="Pfam" id="PF00892">
    <property type="entry name" value="EamA"/>
    <property type="match status" value="2"/>
</dbReference>
<dbReference type="PANTHER" id="PTHR22911:SF79">
    <property type="entry name" value="MOBA-LIKE NTP TRANSFERASE DOMAIN-CONTAINING PROTEIN"/>
    <property type="match status" value="1"/>
</dbReference>
<dbReference type="AlphaFoldDB" id="A0A6N2RNS9"/>
<feature type="transmembrane region" description="Helical" evidence="1">
    <location>
        <begin position="38"/>
        <end position="56"/>
    </location>
</feature>
<feature type="transmembrane region" description="Helical" evidence="1">
    <location>
        <begin position="100"/>
        <end position="120"/>
    </location>
</feature>
<dbReference type="SUPFAM" id="SSF103481">
    <property type="entry name" value="Multidrug resistance efflux transporter EmrE"/>
    <property type="match status" value="2"/>
</dbReference>
<dbReference type="RefSeq" id="WP_156846996.1">
    <property type="nucleotide sequence ID" value="NZ_CACRSK010000001.1"/>
</dbReference>
<dbReference type="InterPro" id="IPR037185">
    <property type="entry name" value="EmrE-like"/>
</dbReference>
<feature type="transmembrane region" description="Helical" evidence="1">
    <location>
        <begin position="132"/>
        <end position="152"/>
    </location>
</feature>
<evidence type="ECO:0000313" key="3">
    <source>
        <dbReference type="EMBL" id="VYS82284.1"/>
    </source>
</evidence>
<feature type="domain" description="EamA" evidence="2">
    <location>
        <begin position="158"/>
        <end position="289"/>
    </location>
</feature>
<feature type="transmembrane region" description="Helical" evidence="1">
    <location>
        <begin position="184"/>
        <end position="203"/>
    </location>
</feature>
<evidence type="ECO:0000259" key="2">
    <source>
        <dbReference type="Pfam" id="PF00892"/>
    </source>
</evidence>
<proteinExistence type="predicted"/>
<feature type="transmembrane region" description="Helical" evidence="1">
    <location>
        <begin position="273"/>
        <end position="290"/>
    </location>
</feature>
<feature type="transmembrane region" description="Helical" evidence="1">
    <location>
        <begin position="158"/>
        <end position="177"/>
    </location>
</feature>
<keyword evidence="1" id="KW-1133">Transmembrane helix</keyword>
<name>A0A6N2RNS9_9BACT</name>
<feature type="transmembrane region" description="Helical" evidence="1">
    <location>
        <begin position="76"/>
        <end position="94"/>
    </location>
</feature>
<feature type="domain" description="EamA" evidence="2">
    <location>
        <begin position="6"/>
        <end position="145"/>
    </location>
</feature>